<organism evidence="1 2">
    <name type="scientific">Camellia lanceoleosa</name>
    <dbReference type="NCBI Taxonomy" id="1840588"/>
    <lineage>
        <taxon>Eukaryota</taxon>
        <taxon>Viridiplantae</taxon>
        <taxon>Streptophyta</taxon>
        <taxon>Embryophyta</taxon>
        <taxon>Tracheophyta</taxon>
        <taxon>Spermatophyta</taxon>
        <taxon>Magnoliopsida</taxon>
        <taxon>eudicotyledons</taxon>
        <taxon>Gunneridae</taxon>
        <taxon>Pentapetalae</taxon>
        <taxon>asterids</taxon>
        <taxon>Ericales</taxon>
        <taxon>Theaceae</taxon>
        <taxon>Camellia</taxon>
    </lineage>
</organism>
<keyword evidence="2" id="KW-1185">Reference proteome</keyword>
<dbReference type="Proteomes" id="UP001060215">
    <property type="component" value="Chromosome 1"/>
</dbReference>
<reference evidence="1 2" key="1">
    <citation type="journal article" date="2022" name="Plant J.">
        <title>Chromosome-level genome of Camellia lanceoleosa provides a valuable resource for understanding genome evolution and self-incompatibility.</title>
        <authorList>
            <person name="Gong W."/>
            <person name="Xiao S."/>
            <person name="Wang L."/>
            <person name="Liao Z."/>
            <person name="Chang Y."/>
            <person name="Mo W."/>
            <person name="Hu G."/>
            <person name="Li W."/>
            <person name="Zhao G."/>
            <person name="Zhu H."/>
            <person name="Hu X."/>
            <person name="Ji K."/>
            <person name="Xiang X."/>
            <person name="Song Q."/>
            <person name="Yuan D."/>
            <person name="Jin S."/>
            <person name="Zhang L."/>
        </authorList>
    </citation>
    <scope>NUCLEOTIDE SEQUENCE [LARGE SCALE GENOMIC DNA]</scope>
    <source>
        <strain evidence="1">SQ_2022a</strain>
    </source>
</reference>
<comment type="caution">
    <text evidence="1">The sequence shown here is derived from an EMBL/GenBank/DDBJ whole genome shotgun (WGS) entry which is preliminary data.</text>
</comment>
<evidence type="ECO:0000313" key="1">
    <source>
        <dbReference type="EMBL" id="KAI8032224.1"/>
    </source>
</evidence>
<protein>
    <submittedName>
        <fullName evidence="1">Protein HLB1</fullName>
    </submittedName>
</protein>
<dbReference type="EMBL" id="CM045758">
    <property type="protein sequence ID" value="KAI8032224.1"/>
    <property type="molecule type" value="Genomic_DNA"/>
</dbReference>
<gene>
    <name evidence="1" type="ORF">LOK49_LG01G01434</name>
</gene>
<sequence>MVDMPLNSFPSTVSKETFELKIKAAVKQLYVDVAVAQSGGLAPFLSQALNNWGLALQELSAIVPVREKQTIMKTPINKYGLAKDTSRTGGSVNVKEVSSNELLSQSTIYIVVAHALKPTYSISPSCCFKQFLIELLMDLD</sequence>
<evidence type="ECO:0000313" key="2">
    <source>
        <dbReference type="Proteomes" id="UP001060215"/>
    </source>
</evidence>
<proteinExistence type="predicted"/>
<name>A0ACC0J3S8_9ERIC</name>
<accession>A0ACC0J3S8</accession>